<dbReference type="SUPFAM" id="SSF51905">
    <property type="entry name" value="FAD/NAD(P)-binding domain"/>
    <property type="match status" value="1"/>
</dbReference>
<dbReference type="GO" id="GO:0003779">
    <property type="term" value="F:actin binding"/>
    <property type="evidence" value="ECO:0007669"/>
    <property type="project" value="UniProtKB-KW"/>
</dbReference>
<dbReference type="InterPro" id="IPR001781">
    <property type="entry name" value="Znf_LIM"/>
</dbReference>
<feature type="compositionally biased region" description="Acidic residues" evidence="8">
    <location>
        <begin position="1413"/>
        <end position="1432"/>
    </location>
</feature>
<feature type="compositionally biased region" description="Basic and acidic residues" evidence="8">
    <location>
        <begin position="1532"/>
        <end position="1544"/>
    </location>
</feature>
<keyword evidence="5 7" id="KW-0440">LIM domain</keyword>
<dbReference type="Proteomes" id="UP000321570">
    <property type="component" value="Unassembled WGS sequence"/>
</dbReference>
<protein>
    <recommendedName>
        <fullName evidence="9">LIM zinc-binding domain-containing protein</fullName>
    </recommendedName>
</protein>
<feature type="region of interest" description="Disordered" evidence="8">
    <location>
        <begin position="1330"/>
        <end position="1356"/>
    </location>
</feature>
<feature type="region of interest" description="Disordered" evidence="8">
    <location>
        <begin position="854"/>
        <end position="898"/>
    </location>
</feature>
<feature type="region of interest" description="Disordered" evidence="8">
    <location>
        <begin position="1053"/>
        <end position="1077"/>
    </location>
</feature>
<evidence type="ECO:0000313" key="11">
    <source>
        <dbReference type="Proteomes" id="UP000321570"/>
    </source>
</evidence>
<keyword evidence="2" id="KW-0963">Cytoplasm</keyword>
<evidence type="ECO:0000256" key="1">
    <source>
        <dbReference type="ARBA" id="ARBA00004496"/>
    </source>
</evidence>
<gene>
    <name evidence="10" type="ORF">WMSIL1_LOCUS7346</name>
</gene>
<dbReference type="Pfam" id="PF01494">
    <property type="entry name" value="FAD_binding_3"/>
    <property type="match status" value="1"/>
</dbReference>
<reference evidence="10 11" key="1">
    <citation type="submission" date="2019-07" db="EMBL/GenBank/DDBJ databases">
        <authorList>
            <person name="Jastrzebski P J."/>
            <person name="Paukszto L."/>
            <person name="Jastrzebski P J."/>
        </authorList>
    </citation>
    <scope>NUCLEOTIDE SEQUENCE [LARGE SCALE GENOMIC DNA]</scope>
    <source>
        <strain evidence="10 11">WMS-il1</strain>
    </source>
</reference>
<dbReference type="SUPFAM" id="SSF47576">
    <property type="entry name" value="Calponin-homology domain, CH-domain"/>
    <property type="match status" value="1"/>
</dbReference>
<sequence>RQHLSFYWKAEAIFTNLDLRFNEITYGDQTVCENIQVLVVGSGPCGLRSAIELATLGANVVVIDKRTSFSRNNVLHLWPFLISDLKSLGAKSFFGKFCAGSIDHISIRTLQCILLKVALLFGVQIISGVEFQKLIQPSDDDIKDECLSNGSVSNGNGEEKEREPMGGGNVRPLRNLFTLYTGEPARYGWRVEVKPHHEALSTFEFDAIVDASGKSNSCLKFPRKVLRYRLAIAITVNFINYHDVEEAHVEEISGVASIFNQPYFAQISKKLGIELENLVYYKDETHYFVMTIKKRSLLEKGILIRDFDYSEKLLSSDNVNSTALQQLTREVATFATRGGLKRLDFALNSRGEPDVAVFDFTSLSAAQYACSVADRKGRPLCQCLVGDALLEPFWPRGSGCALGFLSALDAAWAISLFAAGHHALRVIAWRDSIYQRLSQASPSNMPSNFAAYTLIPNTRYTYADLELVRPMQVRHLYDSDVIANMTERKSFTFLCDSVKFDDPDIISTPKNGDLPKNHTAIHYTPLVSLLKWYQFRLSPYPESICPPIFDLSAETWSDGRALRCLLHKYRPALVAKNTDTPIGLEETMRLFAENFGAPTGLTPQGWPKYLMNLYDCLIKHDPAFVANMTIRAQFISTNGVQNRRSFMVASPTGSIRRLNRYIDPLVSPRVSSASNILPSLSSRLELRRVDVGKLRRNLENPDTSVNPPASTHLIREEVSNAVEKGLMSKRRSEFIAMLNDPASAKRRSLLIEWEKAFEEAGLPPPPSPPSILQHPPRDVNSEVAAGYKEKSRDRCAVCKKPLYAAESRAYDGFRIHPKCFRCVECQRPLRPDIAHYQYHLTGPKFYCTNHFHTTSKKTSTSGSSKMSTRAPIAPKPRTSNAPSVIYNLPNPTPPSPRPRWNAVTGGRTTSNVSSLTSDITSNIQPRTARHRQTNSHRWSVLRGIRDEPAPPVILNARSGVPGTLGLPECIRRAAFDERLYRLNGSIQTDDFLSDTTSYLLDENEEFFASSEEDLSDHDTTGNIVSSGFDESPIISIDEATQLCRIRRDENLYLRHHPPTESSSKTYSGDSESDEDSRISTVETFDSPEQAPDYVNARWTLMRPYSPGEFNPTPTTLNPPNITNANSVEPSPLVQKYGLSAPVLLAKQRFLMADPEPIRIDSKVFRAGKNKERTSETIIPDCTEEVGYIPEVVPITLPLTDDLAHSSTLMNFHSPSELIKIIPQVCSPTHLNLPVHNLSIEPMISLPPLYPPKSDTLSSLTVIENVHMTFGKDTKLRFVRSDTVTIVDTLPPLTHSLPKESSSVLSEAYRSEAFDGSTVVSEYNRVLEPIPHGNCTIDATEPLASSSSESESESDDGLELLHRSVIYPPAELSQHLKENIDQVSKHKAVPLYMLTSKLDSDDDQRLMDPHEALDYQDDEEEDTTESSSEEEPPIPEFSEVHAKEIAALKSRLSQLEKEMLELEVQGAEKKRALRELEESVGQRAELDPGPQISFTNEPDISPSGSPKRETESRWRWIKPKGSANRTASNSAHNHPEVPEHEMTERPDKAQLFSDLLSLISQRNKLVTQEAIIMAELKKIELEAYEASLQKAYDSLRLDGEARNVKIGGAFKRRGAGRFKKERIYPTTRDLERETKEKMLLEEIRKVSKEKTALTAVQGETIQRSNLQELSVREVLSRGGTALRRIFSPSTRSATATTNDNTNFPVTTTTFLKKGTSDGAKRYNRRGIHGH</sequence>
<proteinExistence type="predicted"/>
<dbReference type="InterPro" id="IPR036188">
    <property type="entry name" value="FAD/NAD-bd_sf"/>
</dbReference>
<dbReference type="InterPro" id="IPR050540">
    <property type="entry name" value="F-actin_Monoox_Mical"/>
</dbReference>
<keyword evidence="4 7" id="KW-0862">Zinc</keyword>
<evidence type="ECO:0000256" key="8">
    <source>
        <dbReference type="SAM" id="MobiDB-lite"/>
    </source>
</evidence>
<evidence type="ECO:0000256" key="6">
    <source>
        <dbReference type="ARBA" id="ARBA00023203"/>
    </source>
</evidence>
<evidence type="ECO:0000256" key="5">
    <source>
        <dbReference type="ARBA" id="ARBA00023038"/>
    </source>
</evidence>
<dbReference type="Gene3D" id="3.50.50.60">
    <property type="entry name" value="FAD/NAD(P)-binding domain"/>
    <property type="match status" value="2"/>
</dbReference>
<evidence type="ECO:0000256" key="2">
    <source>
        <dbReference type="ARBA" id="ARBA00022490"/>
    </source>
</evidence>
<feature type="region of interest" description="Disordered" evidence="8">
    <location>
        <begin position="1411"/>
        <end position="1438"/>
    </location>
</feature>
<dbReference type="EMBL" id="CABIJS010000256">
    <property type="protein sequence ID" value="VUZ47819.1"/>
    <property type="molecule type" value="Genomic_DNA"/>
</dbReference>
<feature type="compositionally biased region" description="Polar residues" evidence="8">
    <location>
        <begin position="1522"/>
        <end position="1531"/>
    </location>
</feature>
<dbReference type="Gene3D" id="1.10.418.10">
    <property type="entry name" value="Calponin-like domain"/>
    <property type="match status" value="1"/>
</dbReference>
<dbReference type="GO" id="GO:0005737">
    <property type="term" value="C:cytoplasm"/>
    <property type="evidence" value="ECO:0007669"/>
    <property type="project" value="UniProtKB-SubCell"/>
</dbReference>
<dbReference type="GO" id="GO:0046872">
    <property type="term" value="F:metal ion binding"/>
    <property type="evidence" value="ECO:0007669"/>
    <property type="project" value="UniProtKB-KW"/>
</dbReference>
<feature type="compositionally biased region" description="Low complexity" evidence="8">
    <location>
        <begin position="856"/>
        <end position="868"/>
    </location>
</feature>
<dbReference type="PROSITE" id="PS50023">
    <property type="entry name" value="LIM_DOMAIN_2"/>
    <property type="match status" value="1"/>
</dbReference>
<evidence type="ECO:0000256" key="7">
    <source>
        <dbReference type="PROSITE-ProRule" id="PRU00125"/>
    </source>
</evidence>
<dbReference type="InterPro" id="IPR057494">
    <property type="entry name" value="Rossman_Mical"/>
</dbReference>
<feature type="region of interest" description="Disordered" evidence="8">
    <location>
        <begin position="1474"/>
        <end position="1544"/>
    </location>
</feature>
<evidence type="ECO:0000256" key="4">
    <source>
        <dbReference type="ARBA" id="ARBA00022833"/>
    </source>
</evidence>
<name>A0A564YLI7_HYMDI</name>
<evidence type="ECO:0000313" key="10">
    <source>
        <dbReference type="EMBL" id="VUZ47819.1"/>
    </source>
</evidence>
<feature type="compositionally biased region" description="Polar residues" evidence="8">
    <location>
        <begin position="1059"/>
        <end position="1069"/>
    </location>
</feature>
<dbReference type="PANTHER" id="PTHR23167:SF54">
    <property type="entry name" value="[F-ACTIN]-MONOOXYGENASE MICAL"/>
    <property type="match status" value="1"/>
</dbReference>
<keyword evidence="3 7" id="KW-0479">Metal-binding</keyword>
<dbReference type="PANTHER" id="PTHR23167">
    <property type="entry name" value="CALPONIN HOMOLOGY DOMAIN-CONTAINING PROTEIN DDB_G0272472-RELATED"/>
    <property type="match status" value="1"/>
</dbReference>
<keyword evidence="11" id="KW-1185">Reference proteome</keyword>
<dbReference type="GO" id="GO:0071949">
    <property type="term" value="F:FAD binding"/>
    <property type="evidence" value="ECO:0007669"/>
    <property type="project" value="InterPro"/>
</dbReference>
<dbReference type="Pfam" id="PF25413">
    <property type="entry name" value="Rossman_Mical"/>
    <property type="match status" value="1"/>
</dbReference>
<keyword evidence="6" id="KW-0009">Actin-binding</keyword>
<dbReference type="Pfam" id="PF00412">
    <property type="entry name" value="LIM"/>
    <property type="match status" value="1"/>
</dbReference>
<comment type="subcellular location">
    <subcellularLocation>
        <location evidence="1">Cytoplasm</location>
    </subcellularLocation>
</comment>
<organism evidence="10 11">
    <name type="scientific">Hymenolepis diminuta</name>
    <name type="common">Rat tapeworm</name>
    <dbReference type="NCBI Taxonomy" id="6216"/>
    <lineage>
        <taxon>Eukaryota</taxon>
        <taxon>Metazoa</taxon>
        <taxon>Spiralia</taxon>
        <taxon>Lophotrochozoa</taxon>
        <taxon>Platyhelminthes</taxon>
        <taxon>Cestoda</taxon>
        <taxon>Eucestoda</taxon>
        <taxon>Cyclophyllidea</taxon>
        <taxon>Hymenolepididae</taxon>
        <taxon>Hymenolepis</taxon>
    </lineage>
</organism>
<feature type="region of interest" description="Disordered" evidence="8">
    <location>
        <begin position="146"/>
        <end position="169"/>
    </location>
</feature>
<dbReference type="InterPro" id="IPR002938">
    <property type="entry name" value="FAD-bd"/>
</dbReference>
<accession>A0A564YLI7</accession>
<dbReference type="InterPro" id="IPR036872">
    <property type="entry name" value="CH_dom_sf"/>
</dbReference>
<evidence type="ECO:0000259" key="9">
    <source>
        <dbReference type="PROSITE" id="PS50023"/>
    </source>
</evidence>
<evidence type="ECO:0000256" key="3">
    <source>
        <dbReference type="ARBA" id="ARBA00022723"/>
    </source>
</evidence>
<feature type="non-terminal residue" evidence="10">
    <location>
        <position position="1"/>
    </location>
</feature>
<dbReference type="Gene3D" id="2.10.110.10">
    <property type="entry name" value="Cysteine Rich Protein"/>
    <property type="match status" value="1"/>
</dbReference>
<dbReference type="SMART" id="SM00132">
    <property type="entry name" value="LIM"/>
    <property type="match status" value="1"/>
</dbReference>
<feature type="domain" description="LIM zinc-binding" evidence="9">
    <location>
        <begin position="793"/>
        <end position="857"/>
    </location>
</feature>
<feature type="compositionally biased region" description="Polar residues" evidence="8">
    <location>
        <begin position="1491"/>
        <end position="1503"/>
    </location>
</feature>